<reference evidence="2" key="1">
    <citation type="journal article" date="2018" name="Front. Microbiol.">
        <title>Genome-Based Analysis Reveals the Taxonomy and Diversity of the Family Idiomarinaceae.</title>
        <authorList>
            <person name="Liu Y."/>
            <person name="Lai Q."/>
            <person name="Shao Z."/>
        </authorList>
    </citation>
    <scope>NUCLEOTIDE SEQUENCE [LARGE SCALE GENOMIC DNA]</scope>
    <source>
        <strain evidence="2">PIM1</strain>
    </source>
</reference>
<accession>A0A432YCK1</accession>
<comment type="caution">
    <text evidence="1">The sequence shown here is derived from an EMBL/GenBank/DDBJ whole genome shotgun (WGS) entry which is preliminary data.</text>
</comment>
<dbReference type="AlphaFoldDB" id="A0A432YCK1"/>
<gene>
    <name evidence="1" type="ORF">CWI76_11100</name>
</gene>
<organism evidence="1 2">
    <name type="scientific">Pseudidiomarina marina</name>
    <dbReference type="NCBI Taxonomy" id="502366"/>
    <lineage>
        <taxon>Bacteria</taxon>
        <taxon>Pseudomonadati</taxon>
        <taxon>Pseudomonadota</taxon>
        <taxon>Gammaproteobacteria</taxon>
        <taxon>Alteromonadales</taxon>
        <taxon>Idiomarinaceae</taxon>
        <taxon>Pseudidiomarina</taxon>
    </lineage>
</organism>
<sequence length="151" mass="17570">MEVVIKNTGFSKTLTIDGIDYNLSFNGSSFHLGFINRAYGNRYLSKSGLVWFGEDPEHIYHEINQSINVFKLSKLVLKNIVTEMAKLQPEEFVIEANSPRKTKIYRRFCNQIYKYLNHLYDLEFTNRGAVFKFNKKPKSIRCNLPLAALTH</sequence>
<protein>
    <submittedName>
        <fullName evidence="1">Uncharacterized protein</fullName>
    </submittedName>
</protein>
<keyword evidence="2" id="KW-1185">Reference proteome</keyword>
<name>A0A432YCK1_9GAMM</name>
<evidence type="ECO:0000313" key="1">
    <source>
        <dbReference type="EMBL" id="RUO58663.1"/>
    </source>
</evidence>
<dbReference type="EMBL" id="PIPZ01000005">
    <property type="protein sequence ID" value="RUO58663.1"/>
    <property type="molecule type" value="Genomic_DNA"/>
</dbReference>
<evidence type="ECO:0000313" key="2">
    <source>
        <dbReference type="Proteomes" id="UP000288127"/>
    </source>
</evidence>
<proteinExistence type="predicted"/>
<dbReference type="Proteomes" id="UP000288127">
    <property type="component" value="Unassembled WGS sequence"/>
</dbReference>